<dbReference type="InterPro" id="IPR043502">
    <property type="entry name" value="DNA/RNA_pol_sf"/>
</dbReference>
<feature type="region of interest" description="Disordered" evidence="1">
    <location>
        <begin position="1"/>
        <end position="34"/>
    </location>
</feature>
<dbReference type="InterPro" id="IPR043128">
    <property type="entry name" value="Rev_trsase/Diguanyl_cyclase"/>
</dbReference>
<dbReference type="AlphaFoldDB" id="A0A0B7ND82"/>
<evidence type="ECO:0000256" key="1">
    <source>
        <dbReference type="SAM" id="MobiDB-lite"/>
    </source>
</evidence>
<dbReference type="SUPFAM" id="SSF56672">
    <property type="entry name" value="DNA/RNA polymerases"/>
    <property type="match status" value="1"/>
</dbReference>
<protein>
    <recommendedName>
        <fullName evidence="4">Reverse transcriptase domain-containing protein</fullName>
    </recommendedName>
</protein>
<dbReference type="Proteomes" id="UP000054107">
    <property type="component" value="Unassembled WGS sequence"/>
</dbReference>
<gene>
    <name evidence="2" type="primary">PARPA_09626.1 scaffold 37263</name>
</gene>
<evidence type="ECO:0000313" key="3">
    <source>
        <dbReference type="Proteomes" id="UP000054107"/>
    </source>
</evidence>
<dbReference type="STRING" id="35722.A0A0B7ND82"/>
<feature type="region of interest" description="Disordered" evidence="1">
    <location>
        <begin position="183"/>
        <end position="205"/>
    </location>
</feature>
<reference evidence="2 3" key="1">
    <citation type="submission" date="2014-09" db="EMBL/GenBank/DDBJ databases">
        <authorList>
            <person name="Ellenberger Sabrina"/>
        </authorList>
    </citation>
    <scope>NUCLEOTIDE SEQUENCE [LARGE SCALE GENOMIC DNA]</scope>
    <source>
        <strain evidence="2 3">CBS 412.66</strain>
    </source>
</reference>
<accession>A0A0B7ND82</accession>
<name>A0A0B7ND82_9FUNG</name>
<keyword evidence="3" id="KW-1185">Reference proteome</keyword>
<proteinExistence type="predicted"/>
<organism evidence="2 3">
    <name type="scientific">Parasitella parasitica</name>
    <dbReference type="NCBI Taxonomy" id="35722"/>
    <lineage>
        <taxon>Eukaryota</taxon>
        <taxon>Fungi</taxon>
        <taxon>Fungi incertae sedis</taxon>
        <taxon>Mucoromycota</taxon>
        <taxon>Mucoromycotina</taxon>
        <taxon>Mucoromycetes</taxon>
        <taxon>Mucorales</taxon>
        <taxon>Mucorineae</taxon>
        <taxon>Mucoraceae</taxon>
        <taxon>Parasitella</taxon>
    </lineage>
</organism>
<evidence type="ECO:0000313" key="2">
    <source>
        <dbReference type="EMBL" id="CEP15411.1"/>
    </source>
</evidence>
<dbReference type="EMBL" id="LN732172">
    <property type="protein sequence ID" value="CEP15411.1"/>
    <property type="molecule type" value="Genomic_DNA"/>
</dbReference>
<feature type="compositionally biased region" description="Low complexity" evidence="1">
    <location>
        <begin position="19"/>
        <end position="34"/>
    </location>
</feature>
<sequence length="261" mass="29521">MDFVPHSTSYHRKSNSHHSILSRAISSDRSSKSRPITKIDNRESISSQVKNLPGLSDAILYIGYHQESRRFLRLKLKDQVYQYCTTAFEYFCPPGFEISAYLDDWILASSSKELAMQQAQTVVALLRKLGCIANLKKSVLNPTQRLENFVFCIEYTHNDSDSTIGKASQHTAINHADTKQTFLPDSMRHPQPYHEGQGSKNRSVSGNTVHATRFALQEPGEWGCSQGKQRTNGYWTQEEASQSISCRKLKAAHLALETIPR</sequence>
<dbReference type="Gene3D" id="3.30.70.270">
    <property type="match status" value="1"/>
</dbReference>
<evidence type="ECO:0008006" key="4">
    <source>
        <dbReference type="Google" id="ProtNLM"/>
    </source>
</evidence>